<proteinExistence type="predicted"/>
<accession>A0A8J7V1I3</accession>
<keyword evidence="2" id="KW-1133">Transmembrane helix</keyword>
<keyword evidence="2" id="KW-0812">Transmembrane</keyword>
<sequence>MNFLDSLAVWLNELSGLNFSIHGWIAVLLALIFSFGLYAALMVLMHRSHRSGHDQEVDDFQDPRRAPREAGQFDDR</sequence>
<dbReference type="EMBL" id="JAGMWN010000002">
    <property type="protein sequence ID" value="MBP5856380.1"/>
    <property type="molecule type" value="Genomic_DNA"/>
</dbReference>
<dbReference type="AlphaFoldDB" id="A0A8J7V1I3"/>
<comment type="caution">
    <text evidence="3">The sequence shown here is derived from an EMBL/GenBank/DDBJ whole genome shotgun (WGS) entry which is preliminary data.</text>
</comment>
<gene>
    <name evidence="3" type="ORF">KAJ83_05135</name>
</gene>
<evidence type="ECO:0000313" key="3">
    <source>
        <dbReference type="EMBL" id="MBP5856380.1"/>
    </source>
</evidence>
<protein>
    <submittedName>
        <fullName evidence="3">Uncharacterized protein</fullName>
    </submittedName>
</protein>
<evidence type="ECO:0000256" key="2">
    <source>
        <dbReference type="SAM" id="Phobius"/>
    </source>
</evidence>
<evidence type="ECO:0000313" key="4">
    <source>
        <dbReference type="Proteomes" id="UP000672602"/>
    </source>
</evidence>
<keyword evidence="4" id="KW-1185">Reference proteome</keyword>
<feature type="region of interest" description="Disordered" evidence="1">
    <location>
        <begin position="53"/>
        <end position="76"/>
    </location>
</feature>
<keyword evidence="2" id="KW-0472">Membrane</keyword>
<dbReference type="Proteomes" id="UP000672602">
    <property type="component" value="Unassembled WGS sequence"/>
</dbReference>
<dbReference type="RefSeq" id="WP_210680959.1">
    <property type="nucleotide sequence ID" value="NZ_JAGMWN010000002.1"/>
</dbReference>
<name>A0A8J7V1I3_9PROT</name>
<organism evidence="3 4">
    <name type="scientific">Marivibrio halodurans</name>
    <dbReference type="NCBI Taxonomy" id="2039722"/>
    <lineage>
        <taxon>Bacteria</taxon>
        <taxon>Pseudomonadati</taxon>
        <taxon>Pseudomonadota</taxon>
        <taxon>Alphaproteobacteria</taxon>
        <taxon>Rhodospirillales</taxon>
        <taxon>Rhodospirillaceae</taxon>
        <taxon>Marivibrio</taxon>
    </lineage>
</organism>
<feature type="transmembrane region" description="Helical" evidence="2">
    <location>
        <begin position="20"/>
        <end position="44"/>
    </location>
</feature>
<reference evidence="3" key="1">
    <citation type="submission" date="2021-04" db="EMBL/GenBank/DDBJ databases">
        <authorList>
            <person name="Zhang D.-C."/>
        </authorList>
    </citation>
    <scope>NUCLEOTIDE SEQUENCE</scope>
    <source>
        <strain evidence="3">CGMCC 1.15697</strain>
    </source>
</reference>
<evidence type="ECO:0000256" key="1">
    <source>
        <dbReference type="SAM" id="MobiDB-lite"/>
    </source>
</evidence>